<protein>
    <submittedName>
        <fullName evidence="1">Uncharacterized protein</fullName>
    </submittedName>
</protein>
<dbReference type="EMBL" id="CACTIH010010820">
    <property type="protein sequence ID" value="CAA3033657.1"/>
    <property type="molecule type" value="Genomic_DNA"/>
</dbReference>
<proteinExistence type="predicted"/>
<evidence type="ECO:0000313" key="2">
    <source>
        <dbReference type="Proteomes" id="UP000594638"/>
    </source>
</evidence>
<evidence type="ECO:0000313" key="1">
    <source>
        <dbReference type="EMBL" id="CAA3033657.1"/>
    </source>
</evidence>
<gene>
    <name evidence="1" type="ORF">OLEA9_A088165</name>
</gene>
<comment type="caution">
    <text evidence="1">The sequence shown here is derived from an EMBL/GenBank/DDBJ whole genome shotgun (WGS) entry which is preliminary data.</text>
</comment>
<dbReference type="Gramene" id="OE9A088165T1">
    <property type="protein sequence ID" value="OE9A088165C1"/>
    <property type="gene ID" value="OE9A088165"/>
</dbReference>
<keyword evidence="2" id="KW-1185">Reference proteome</keyword>
<organism evidence="1 2">
    <name type="scientific">Olea europaea subsp. europaea</name>
    <dbReference type="NCBI Taxonomy" id="158383"/>
    <lineage>
        <taxon>Eukaryota</taxon>
        <taxon>Viridiplantae</taxon>
        <taxon>Streptophyta</taxon>
        <taxon>Embryophyta</taxon>
        <taxon>Tracheophyta</taxon>
        <taxon>Spermatophyta</taxon>
        <taxon>Magnoliopsida</taxon>
        <taxon>eudicotyledons</taxon>
        <taxon>Gunneridae</taxon>
        <taxon>Pentapetalae</taxon>
        <taxon>asterids</taxon>
        <taxon>lamiids</taxon>
        <taxon>Lamiales</taxon>
        <taxon>Oleaceae</taxon>
        <taxon>Oleeae</taxon>
        <taxon>Olea</taxon>
    </lineage>
</organism>
<accession>A0A8S0VMF8</accession>
<sequence>MYEDSDGRPTGPNASRFVSEIGCTVRLFAPHQKINWKDVTEFENSPIYDKLEKEMVDLKTTQQAHVVGEESESQRVQLTANDIATQVLVTTSYYYRGLGRDPKIPRATSHADTTQRENAKLRKLCIICRACPRLIRRDYARCRC</sequence>
<dbReference type="Proteomes" id="UP000594638">
    <property type="component" value="Unassembled WGS sequence"/>
</dbReference>
<name>A0A8S0VMF8_OLEEU</name>
<reference evidence="1 2" key="1">
    <citation type="submission" date="2019-12" db="EMBL/GenBank/DDBJ databases">
        <authorList>
            <person name="Alioto T."/>
            <person name="Alioto T."/>
            <person name="Gomez Garrido J."/>
        </authorList>
    </citation>
    <scope>NUCLEOTIDE SEQUENCE [LARGE SCALE GENOMIC DNA]</scope>
</reference>
<dbReference type="OrthoDB" id="879713at2759"/>
<dbReference type="AlphaFoldDB" id="A0A8S0VMF8"/>